<dbReference type="Gene3D" id="3.30.2310.20">
    <property type="entry name" value="RelE-like"/>
    <property type="match status" value="1"/>
</dbReference>
<evidence type="ECO:0000313" key="2">
    <source>
        <dbReference type="EMBL" id="CAB4833148.1"/>
    </source>
</evidence>
<reference evidence="2" key="1">
    <citation type="submission" date="2020-05" db="EMBL/GenBank/DDBJ databases">
        <authorList>
            <person name="Chiriac C."/>
            <person name="Salcher M."/>
            <person name="Ghai R."/>
            <person name="Kavagutti S V."/>
        </authorList>
    </citation>
    <scope>NUCLEOTIDE SEQUENCE</scope>
</reference>
<dbReference type="SUPFAM" id="SSF143011">
    <property type="entry name" value="RelE-like"/>
    <property type="match status" value="1"/>
</dbReference>
<accession>A0A6J7AL02</accession>
<sequence>MKYEVKFTGGALRDLDALPSAIAWAVLAFCDGPLAENSKRVGKALRNQLNGLHSARRGESRIIYRVDETVVTVDVVRIRHRAQAYQGKA</sequence>
<dbReference type="PANTHER" id="PTHR35601:SF1">
    <property type="entry name" value="TOXIN RELE"/>
    <property type="match status" value="1"/>
</dbReference>
<evidence type="ECO:0000256" key="1">
    <source>
        <dbReference type="ARBA" id="ARBA00022649"/>
    </source>
</evidence>
<dbReference type="EMBL" id="CAFABK010000058">
    <property type="protein sequence ID" value="CAB4833148.1"/>
    <property type="molecule type" value="Genomic_DNA"/>
</dbReference>
<proteinExistence type="predicted"/>
<name>A0A6J7AL02_9ZZZZ</name>
<dbReference type="InterPro" id="IPR035093">
    <property type="entry name" value="RelE/ParE_toxin_dom_sf"/>
</dbReference>
<gene>
    <name evidence="2" type="ORF">UFOPK3204_01200</name>
</gene>
<dbReference type="InterPro" id="IPR007712">
    <property type="entry name" value="RelE/ParE_toxin"/>
</dbReference>
<keyword evidence="1" id="KW-1277">Toxin-antitoxin system</keyword>
<dbReference type="AlphaFoldDB" id="A0A6J7AL02"/>
<protein>
    <submittedName>
        <fullName evidence="2">Unannotated protein</fullName>
    </submittedName>
</protein>
<organism evidence="2">
    <name type="scientific">freshwater metagenome</name>
    <dbReference type="NCBI Taxonomy" id="449393"/>
    <lineage>
        <taxon>unclassified sequences</taxon>
        <taxon>metagenomes</taxon>
        <taxon>ecological metagenomes</taxon>
    </lineage>
</organism>
<dbReference type="Pfam" id="PF05016">
    <property type="entry name" value="ParE_toxin"/>
    <property type="match status" value="1"/>
</dbReference>
<dbReference type="PANTHER" id="PTHR35601">
    <property type="entry name" value="TOXIN RELE"/>
    <property type="match status" value="1"/>
</dbReference>